<evidence type="ECO:0000313" key="13">
    <source>
        <dbReference type="EMBL" id="MDI5964533.1"/>
    </source>
</evidence>
<dbReference type="CDD" id="cd16841">
    <property type="entry name" value="RraA_family"/>
    <property type="match status" value="1"/>
</dbReference>
<dbReference type="EC" id="4.1.1.112" evidence="6"/>
<name>A0ABT6W4D4_9ACTN</name>
<evidence type="ECO:0000256" key="2">
    <source>
        <dbReference type="ARBA" id="ARBA00001968"/>
    </source>
</evidence>
<evidence type="ECO:0000256" key="9">
    <source>
        <dbReference type="ARBA" id="ARBA00029596"/>
    </source>
</evidence>
<comment type="cofactor">
    <cofactor evidence="2">
        <name>a divalent metal cation</name>
        <dbReference type="ChEBI" id="CHEBI:60240"/>
    </cofactor>
</comment>
<comment type="subunit">
    <text evidence="4">Homotrimer.</text>
</comment>
<gene>
    <name evidence="13" type="ORF">POF43_017680</name>
</gene>
<sequence length="230" mass="23790">MTEPATTLSPAFASLAARGTAVVSDAMDLLGADGQILGPRRLSGQGPVVGPAFTVQFEPVEPGAKGPAADFLDDVPAGSVVVLAAGAADCTVWGDILAEVAIARGVAGTVIDGMCRDLDGIRELGYSVWAHDAFMRSGKNRVRMTACRQPVVIGRGAEARTVRPGDVVCADGSGVTVVPADRLAQVVETVERIGAMEDLVLKDVRAGVSLREARARHGYNRMALRVAEGG</sequence>
<comment type="similarity">
    <text evidence="3">Belongs to the class II aldolase/RraA-like family.</text>
</comment>
<dbReference type="Pfam" id="PF03737">
    <property type="entry name" value="RraA-like"/>
    <property type="match status" value="1"/>
</dbReference>
<dbReference type="InterPro" id="IPR005493">
    <property type="entry name" value="RraA/RraA-like"/>
</dbReference>
<dbReference type="InterPro" id="IPR036704">
    <property type="entry name" value="RraA/RraA-like_sf"/>
</dbReference>
<evidence type="ECO:0000256" key="8">
    <source>
        <dbReference type="ARBA" id="ARBA00025046"/>
    </source>
</evidence>
<evidence type="ECO:0000256" key="10">
    <source>
        <dbReference type="ARBA" id="ARBA00030169"/>
    </source>
</evidence>
<dbReference type="EC" id="4.1.3.17" evidence="5"/>
<evidence type="ECO:0000256" key="11">
    <source>
        <dbReference type="ARBA" id="ARBA00032305"/>
    </source>
</evidence>
<evidence type="ECO:0000256" key="12">
    <source>
        <dbReference type="ARBA" id="ARBA00047973"/>
    </source>
</evidence>
<comment type="catalytic activity">
    <reaction evidence="12">
        <text>oxaloacetate + H(+) = pyruvate + CO2</text>
        <dbReference type="Rhea" id="RHEA:15641"/>
        <dbReference type="ChEBI" id="CHEBI:15361"/>
        <dbReference type="ChEBI" id="CHEBI:15378"/>
        <dbReference type="ChEBI" id="CHEBI:16452"/>
        <dbReference type="ChEBI" id="CHEBI:16526"/>
        <dbReference type="EC" id="4.1.1.112"/>
    </reaction>
</comment>
<comment type="caution">
    <text evidence="13">The sequence shown here is derived from an EMBL/GenBank/DDBJ whole genome shotgun (WGS) entry which is preliminary data.</text>
</comment>
<comment type="function">
    <text evidence="8">Catalyzes the aldol cleavage of 4-hydroxy-4-methyl-2-oxoglutarate (HMG) into 2 molecules of pyruvate. Also contains a secondary oxaloacetate (OAA) decarboxylase activity due to the common pyruvate enolate transition state formed following C-C bond cleavage in the retro-aldol and decarboxylation reactions.</text>
</comment>
<dbReference type="RefSeq" id="WP_271322016.1">
    <property type="nucleotide sequence ID" value="NZ_JAAGKO020000024.1"/>
</dbReference>
<dbReference type="PANTHER" id="PTHR33254">
    <property type="entry name" value="4-HYDROXY-4-METHYL-2-OXOGLUTARATE ALDOLASE 3-RELATED"/>
    <property type="match status" value="1"/>
</dbReference>
<dbReference type="SUPFAM" id="SSF89562">
    <property type="entry name" value="RraA-like"/>
    <property type="match status" value="1"/>
</dbReference>
<dbReference type="PANTHER" id="PTHR33254:SF4">
    <property type="entry name" value="4-HYDROXY-4-METHYL-2-OXOGLUTARATE ALDOLASE 3-RELATED"/>
    <property type="match status" value="1"/>
</dbReference>
<dbReference type="EMBL" id="JAAGKO020000024">
    <property type="protein sequence ID" value="MDI5964533.1"/>
    <property type="molecule type" value="Genomic_DNA"/>
</dbReference>
<dbReference type="Proteomes" id="UP001156398">
    <property type="component" value="Unassembled WGS sequence"/>
</dbReference>
<accession>A0ABT6W4D4</accession>
<evidence type="ECO:0000256" key="1">
    <source>
        <dbReference type="ARBA" id="ARBA00001342"/>
    </source>
</evidence>
<proteinExistence type="inferred from homology"/>
<keyword evidence="14" id="KW-1185">Reference proteome</keyword>
<comment type="catalytic activity">
    <reaction evidence="1">
        <text>4-hydroxy-4-methyl-2-oxoglutarate = 2 pyruvate</text>
        <dbReference type="Rhea" id="RHEA:22748"/>
        <dbReference type="ChEBI" id="CHEBI:15361"/>
        <dbReference type="ChEBI" id="CHEBI:58276"/>
        <dbReference type="EC" id="4.1.3.17"/>
    </reaction>
</comment>
<organism evidence="13 14">
    <name type="scientific">Streptantibioticus silvisoli</name>
    <dbReference type="NCBI Taxonomy" id="2705255"/>
    <lineage>
        <taxon>Bacteria</taxon>
        <taxon>Bacillati</taxon>
        <taxon>Actinomycetota</taxon>
        <taxon>Actinomycetes</taxon>
        <taxon>Kitasatosporales</taxon>
        <taxon>Streptomycetaceae</taxon>
        <taxon>Streptantibioticus</taxon>
    </lineage>
</organism>
<evidence type="ECO:0000256" key="5">
    <source>
        <dbReference type="ARBA" id="ARBA00012213"/>
    </source>
</evidence>
<evidence type="ECO:0000256" key="6">
    <source>
        <dbReference type="ARBA" id="ARBA00012947"/>
    </source>
</evidence>
<evidence type="ECO:0000256" key="3">
    <source>
        <dbReference type="ARBA" id="ARBA00008621"/>
    </source>
</evidence>
<evidence type="ECO:0000313" key="14">
    <source>
        <dbReference type="Proteomes" id="UP001156398"/>
    </source>
</evidence>
<protein>
    <recommendedName>
        <fullName evidence="7">Putative 4-hydroxy-4-methyl-2-oxoglutarate aldolase</fullName>
        <ecNumber evidence="6">4.1.1.112</ecNumber>
        <ecNumber evidence="5">4.1.3.17</ecNumber>
    </recommendedName>
    <alternativeName>
        <fullName evidence="11">Oxaloacetate decarboxylase</fullName>
    </alternativeName>
    <alternativeName>
        <fullName evidence="9">Regulator of ribonuclease activity homolog</fullName>
    </alternativeName>
    <alternativeName>
        <fullName evidence="10">RraA-like protein</fullName>
    </alternativeName>
</protein>
<dbReference type="Gene3D" id="3.50.30.40">
    <property type="entry name" value="Ribonuclease E inhibitor RraA/RraA-like"/>
    <property type="match status" value="1"/>
</dbReference>
<evidence type="ECO:0000256" key="7">
    <source>
        <dbReference type="ARBA" id="ARBA00016549"/>
    </source>
</evidence>
<evidence type="ECO:0000256" key="4">
    <source>
        <dbReference type="ARBA" id="ARBA00011233"/>
    </source>
</evidence>
<reference evidence="13 14" key="1">
    <citation type="submission" date="2023-05" db="EMBL/GenBank/DDBJ databases">
        <title>Streptantibioticus silvisoli sp. nov., acidotolerant actinomycetes 1 from pine litter.</title>
        <authorList>
            <person name="Swiecimska M."/>
            <person name="Golinska P."/>
            <person name="Sangal V."/>
            <person name="Wachnowicz B."/>
            <person name="Goodfellow M."/>
        </authorList>
    </citation>
    <scope>NUCLEOTIDE SEQUENCE [LARGE SCALE GENOMIC DNA]</scope>
    <source>
        <strain evidence="13 14">SL54</strain>
    </source>
</reference>